<accession>A0ABV4JX29</accession>
<organism evidence="1 2">
    <name type="scientific">Pseudodesulfovibrio karagichevae</name>
    <dbReference type="NCBI Taxonomy" id="3239305"/>
    <lineage>
        <taxon>Bacteria</taxon>
        <taxon>Pseudomonadati</taxon>
        <taxon>Thermodesulfobacteriota</taxon>
        <taxon>Desulfovibrionia</taxon>
        <taxon>Desulfovibrionales</taxon>
        <taxon>Desulfovibrionaceae</taxon>
    </lineage>
</organism>
<dbReference type="RefSeq" id="WP_371384826.1">
    <property type="nucleotide sequence ID" value="NZ_JBGLYH010000002.1"/>
</dbReference>
<dbReference type="Proteomes" id="UP001568698">
    <property type="component" value="Unassembled WGS sequence"/>
</dbReference>
<reference evidence="1 2" key="1">
    <citation type="submission" date="2024-08" db="EMBL/GenBank/DDBJ databases">
        <title>Sulfate-reducing bacteria isolated from formation water of the oil field in Kazakhstan and description of Pseudodesulfovibrio sp.</title>
        <authorList>
            <person name="Bidzhieva S.K."/>
            <person name="Tourova T.P."/>
            <person name="Grouzdev D.S."/>
            <person name="Beletsky A.V."/>
            <person name="Sokolova D.S."/>
            <person name="Samigullina S.R."/>
            <person name="Poltaraus A.B."/>
            <person name="Avtukh A.N."/>
            <person name="Tereshina V.M."/>
            <person name="Zhaparov N.S."/>
            <person name="Mardanov A.V."/>
            <person name="Nazina T.N."/>
        </authorList>
    </citation>
    <scope>NUCLEOTIDE SEQUENCE [LARGE SCALE GENOMIC DNA]</scope>
    <source>
        <strain evidence="1 2">9FUS</strain>
    </source>
</reference>
<keyword evidence="2" id="KW-1185">Reference proteome</keyword>
<proteinExistence type="predicted"/>
<evidence type="ECO:0000313" key="1">
    <source>
        <dbReference type="EMBL" id="MEZ7195271.1"/>
    </source>
</evidence>
<sequence>MKTYTAKLKTRKQMEKDIPRAQWGWWIDVCPGATLQLRDATEEDLARCILEEGSSRNHEDYLCESKPERGWLILRDAVAEIKVN</sequence>
<name>A0ABV4JX29_9BACT</name>
<protein>
    <submittedName>
        <fullName evidence="1">Uncharacterized protein</fullName>
    </submittedName>
</protein>
<gene>
    <name evidence="1" type="ORF">AB6M95_00790</name>
</gene>
<evidence type="ECO:0000313" key="2">
    <source>
        <dbReference type="Proteomes" id="UP001568698"/>
    </source>
</evidence>
<dbReference type="EMBL" id="JBGLYH010000002">
    <property type="protein sequence ID" value="MEZ7195271.1"/>
    <property type="molecule type" value="Genomic_DNA"/>
</dbReference>
<comment type="caution">
    <text evidence="1">The sequence shown here is derived from an EMBL/GenBank/DDBJ whole genome shotgun (WGS) entry which is preliminary data.</text>
</comment>